<accession>A0A7J6RRN6</accession>
<dbReference type="EMBL" id="JABANM010020166">
    <property type="protein sequence ID" value="KAF4723297.1"/>
    <property type="molecule type" value="Genomic_DNA"/>
</dbReference>
<dbReference type="Proteomes" id="UP000574390">
    <property type="component" value="Unassembled WGS sequence"/>
</dbReference>
<feature type="non-terminal residue" evidence="1">
    <location>
        <position position="1"/>
    </location>
</feature>
<organism evidence="1 2">
    <name type="scientific">Perkinsus olseni</name>
    <name type="common">Perkinsus atlanticus</name>
    <dbReference type="NCBI Taxonomy" id="32597"/>
    <lineage>
        <taxon>Eukaryota</taxon>
        <taxon>Sar</taxon>
        <taxon>Alveolata</taxon>
        <taxon>Perkinsozoa</taxon>
        <taxon>Perkinsea</taxon>
        <taxon>Perkinsida</taxon>
        <taxon>Perkinsidae</taxon>
        <taxon>Perkinsus</taxon>
    </lineage>
</organism>
<name>A0A7J6RRN6_PEROL</name>
<dbReference type="AlphaFoldDB" id="A0A7J6RRN6"/>
<comment type="caution">
    <text evidence="1">The sequence shown here is derived from an EMBL/GenBank/DDBJ whole genome shotgun (WGS) entry which is preliminary data.</text>
</comment>
<feature type="non-terminal residue" evidence="1">
    <location>
        <position position="148"/>
    </location>
</feature>
<proteinExistence type="predicted"/>
<sequence>YLDECFLPESIGADWGAVRKDVDKEIREDILRLRSPEETGHLGRFGFDINIRAKPRHGQLFFRGEPRNTKRNVVGQMVECNKYIIDFSRPIAIRSLIPPTAPAVRSALQDIIDFSVEYASRAGLDPDSALSFRILVKVAQQPWHVDDD</sequence>
<evidence type="ECO:0000313" key="1">
    <source>
        <dbReference type="EMBL" id="KAF4723297.1"/>
    </source>
</evidence>
<gene>
    <name evidence="1" type="ORF">FOZ62_019833</name>
</gene>
<protein>
    <submittedName>
        <fullName evidence="1">Uncharacterized protein</fullName>
    </submittedName>
</protein>
<evidence type="ECO:0000313" key="2">
    <source>
        <dbReference type="Proteomes" id="UP000574390"/>
    </source>
</evidence>
<reference evidence="1 2" key="1">
    <citation type="submission" date="2020-04" db="EMBL/GenBank/DDBJ databases">
        <title>Perkinsus olseni comparative genomics.</title>
        <authorList>
            <person name="Bogema D.R."/>
        </authorList>
    </citation>
    <scope>NUCLEOTIDE SEQUENCE [LARGE SCALE GENOMIC DNA]</scope>
    <source>
        <strain evidence="1">ATCC PRA-205</strain>
    </source>
</reference>